<evidence type="ECO:0000313" key="8">
    <source>
        <dbReference type="EMBL" id="CAI3986009.1"/>
    </source>
</evidence>
<dbReference type="InterPro" id="IPR005123">
    <property type="entry name" value="Oxoglu/Fe-dep_dioxygenase_dom"/>
</dbReference>
<dbReference type="Proteomes" id="UP001152797">
    <property type="component" value="Unassembled WGS sequence"/>
</dbReference>
<sequence>MKCEVCCLGPTQEDNDIPRAQSGRLVEWSILLAEGPQHGLGALVAAFLEAAVRRFEPQPARLLHSDPAVAEFPDFLSPSEAERLISVAYQSGFQPEDPDDIPPEERDVNKVDCEKSHCLRDPLIQEIYRRVSELLGIPPQNFESIEFLLYNRGQHYQPHLDDENWQEMPALSAGETRFPKVDLQVKPSAGKAVVWANVQPDIWKMDERSLHQAVPVLEGTKFAANFWVHPFEYRATSATVPQNASAKWTSEGSGHIFGGGVVGISWQIARRNGALKVYSPDQVAFLGRWQGGRGSSRRCSYGTVSFAVNFRGSSQLVARLQPYDLTMYHTCQVNEGDPFVLEHLSGDLVIASNLDKSATYSISCGRNTEAYYGATILDALLVDEGAVTLSPPRPSGQLAVEFLGDSITAGYQALAQRGATEDGPRWEDVFKTWAAILANAWGTRNWRTVAQSSIAVLPHNSYGMSFKAMKDQFLCSELTMYQPCQRLWDFDEWQADVVVLNLGTNDFVFVDPTEADFEKAYLELIQIVRSKYPGALIFCIVPLAQSCQLEAKWQKMIDGITKAVAAAGPDVEVISTGSATHPWLDCQKDYVDTFHPTQEGHLHFAQHLSPVMLPKLKQRFPWKCGDHCGQVPGAPSTTSPTPSTTTEAPSTTSPTEEPTCCYPNCGDAQSCNTEEDSPYCTQSADNCRNCGGEFCAGTTAPTARTTALVTTATPVTTSATTVATTTLGAQKCCYPDCDSSVCNPSDNWCSRSTGNCQNCGGTLCGGSGSPSTRSSSSEPRTSATETTTSTAATTPARSAERCCYPDCSSDTCNEAEDSPYCTSSPENCRKCGGELCRRAFLL</sequence>
<dbReference type="GO" id="GO:0004656">
    <property type="term" value="F:procollagen-proline 4-dioxygenase activity"/>
    <property type="evidence" value="ECO:0007669"/>
    <property type="project" value="TreeGrafter"/>
</dbReference>
<accession>A0A9P1C6L6</accession>
<evidence type="ECO:0000256" key="1">
    <source>
        <dbReference type="ARBA" id="ARBA00001961"/>
    </source>
</evidence>
<evidence type="ECO:0000256" key="6">
    <source>
        <dbReference type="SAM" id="MobiDB-lite"/>
    </source>
</evidence>
<keyword evidence="10" id="KW-1185">Reference proteome</keyword>
<dbReference type="Gene3D" id="2.60.120.620">
    <property type="entry name" value="q2cbj1_9rhob like domain"/>
    <property type="match status" value="1"/>
</dbReference>
<keyword evidence="5" id="KW-0408">Iron</keyword>
<evidence type="ECO:0000313" key="10">
    <source>
        <dbReference type="Proteomes" id="UP001152797"/>
    </source>
</evidence>
<feature type="compositionally biased region" description="Low complexity" evidence="6">
    <location>
        <begin position="634"/>
        <end position="655"/>
    </location>
</feature>
<name>A0A9P1C6L6_9DINO</name>
<dbReference type="GO" id="GO:0005506">
    <property type="term" value="F:iron ion binding"/>
    <property type="evidence" value="ECO:0007669"/>
    <property type="project" value="InterPro"/>
</dbReference>
<evidence type="ECO:0000256" key="5">
    <source>
        <dbReference type="ARBA" id="ARBA00023004"/>
    </source>
</evidence>
<comment type="cofactor">
    <cofactor evidence="1">
        <name>L-ascorbate</name>
        <dbReference type="ChEBI" id="CHEBI:38290"/>
    </cofactor>
</comment>
<comment type="caution">
    <text evidence="8">The sequence shown here is derived from an EMBL/GenBank/DDBJ whole genome shotgun (WGS) entry which is preliminary data.</text>
</comment>
<reference evidence="9 10" key="2">
    <citation type="submission" date="2024-05" db="EMBL/GenBank/DDBJ databases">
        <authorList>
            <person name="Chen Y."/>
            <person name="Shah S."/>
            <person name="Dougan E. K."/>
            <person name="Thang M."/>
            <person name="Chan C."/>
        </authorList>
    </citation>
    <scope>NUCLEOTIDE SEQUENCE [LARGE SCALE GENOMIC DNA]</scope>
</reference>
<feature type="region of interest" description="Disordered" evidence="6">
    <location>
        <begin position="633"/>
        <end position="655"/>
    </location>
</feature>
<evidence type="ECO:0000256" key="4">
    <source>
        <dbReference type="ARBA" id="ARBA00023002"/>
    </source>
</evidence>
<keyword evidence="2" id="KW-0479">Metal-binding</keyword>
<evidence type="ECO:0000259" key="7">
    <source>
        <dbReference type="PROSITE" id="PS51471"/>
    </source>
</evidence>
<feature type="domain" description="Fe2OG dioxygenase" evidence="7">
    <location>
        <begin position="141"/>
        <end position="230"/>
    </location>
</feature>
<dbReference type="Gene3D" id="3.40.50.1110">
    <property type="entry name" value="SGNH hydrolase"/>
    <property type="match status" value="1"/>
</dbReference>
<dbReference type="PANTHER" id="PTHR10869:SF246">
    <property type="entry name" value="TRANSMEMBRANE PROLYL 4-HYDROXYLASE"/>
    <property type="match status" value="1"/>
</dbReference>
<dbReference type="AlphaFoldDB" id="A0A9P1C6L6"/>
<proteinExistence type="predicted"/>
<keyword evidence="4" id="KW-0560">Oxidoreductase</keyword>
<feature type="region of interest" description="Disordered" evidence="6">
    <location>
        <begin position="767"/>
        <end position="793"/>
    </location>
</feature>
<dbReference type="EMBL" id="CAMXCT020001036">
    <property type="protein sequence ID" value="CAL1139384.1"/>
    <property type="molecule type" value="Genomic_DNA"/>
</dbReference>
<evidence type="ECO:0000256" key="2">
    <source>
        <dbReference type="ARBA" id="ARBA00022723"/>
    </source>
</evidence>
<dbReference type="GO" id="GO:0005783">
    <property type="term" value="C:endoplasmic reticulum"/>
    <property type="evidence" value="ECO:0007669"/>
    <property type="project" value="TreeGrafter"/>
</dbReference>
<dbReference type="PANTHER" id="PTHR10869">
    <property type="entry name" value="PROLYL 4-HYDROXYLASE ALPHA SUBUNIT"/>
    <property type="match status" value="1"/>
</dbReference>
<dbReference type="SMART" id="SM00702">
    <property type="entry name" value="P4Hc"/>
    <property type="match status" value="1"/>
</dbReference>
<dbReference type="InterPro" id="IPR013830">
    <property type="entry name" value="SGNH_hydro"/>
</dbReference>
<dbReference type="Pfam" id="PF13472">
    <property type="entry name" value="Lipase_GDSL_2"/>
    <property type="match status" value="1"/>
</dbReference>
<dbReference type="InterPro" id="IPR045054">
    <property type="entry name" value="P4HA-like"/>
</dbReference>
<dbReference type="EMBL" id="CAMXCT010001036">
    <property type="protein sequence ID" value="CAI3986009.1"/>
    <property type="molecule type" value="Genomic_DNA"/>
</dbReference>
<dbReference type="OrthoDB" id="426133at2759"/>
<feature type="compositionally biased region" description="Low complexity" evidence="6">
    <location>
        <begin position="769"/>
        <end position="793"/>
    </location>
</feature>
<dbReference type="EMBL" id="CAMXCT030001036">
    <property type="protein sequence ID" value="CAL4773321.1"/>
    <property type="molecule type" value="Genomic_DNA"/>
</dbReference>
<protein>
    <submittedName>
        <fullName evidence="9">Probable prolyl 4-hydroxylase 3 (AtP4H3)</fullName>
    </submittedName>
</protein>
<evidence type="ECO:0000313" key="9">
    <source>
        <dbReference type="EMBL" id="CAL4773321.1"/>
    </source>
</evidence>
<dbReference type="SUPFAM" id="SSF52266">
    <property type="entry name" value="SGNH hydrolase"/>
    <property type="match status" value="1"/>
</dbReference>
<evidence type="ECO:0000256" key="3">
    <source>
        <dbReference type="ARBA" id="ARBA00022964"/>
    </source>
</evidence>
<dbReference type="InterPro" id="IPR006620">
    <property type="entry name" value="Pro_4_hyd_alph"/>
</dbReference>
<dbReference type="InterPro" id="IPR036514">
    <property type="entry name" value="SGNH_hydro_sf"/>
</dbReference>
<reference evidence="8" key="1">
    <citation type="submission" date="2022-10" db="EMBL/GenBank/DDBJ databases">
        <authorList>
            <person name="Chen Y."/>
            <person name="Dougan E. K."/>
            <person name="Chan C."/>
            <person name="Rhodes N."/>
            <person name="Thang M."/>
        </authorList>
    </citation>
    <scope>NUCLEOTIDE SEQUENCE</scope>
</reference>
<organism evidence="8">
    <name type="scientific">Cladocopium goreaui</name>
    <dbReference type="NCBI Taxonomy" id="2562237"/>
    <lineage>
        <taxon>Eukaryota</taxon>
        <taxon>Sar</taxon>
        <taxon>Alveolata</taxon>
        <taxon>Dinophyceae</taxon>
        <taxon>Suessiales</taxon>
        <taxon>Symbiodiniaceae</taxon>
        <taxon>Cladocopium</taxon>
    </lineage>
</organism>
<dbReference type="GO" id="GO:0031418">
    <property type="term" value="F:L-ascorbic acid binding"/>
    <property type="evidence" value="ECO:0007669"/>
    <property type="project" value="InterPro"/>
</dbReference>
<gene>
    <name evidence="8" type="ORF">C1SCF055_LOCUS13394</name>
</gene>
<keyword evidence="3" id="KW-0223">Dioxygenase</keyword>
<dbReference type="PROSITE" id="PS51471">
    <property type="entry name" value="FE2OG_OXY"/>
    <property type="match status" value="1"/>
</dbReference>